<dbReference type="GO" id="GO:0016787">
    <property type="term" value="F:hydrolase activity"/>
    <property type="evidence" value="ECO:0007669"/>
    <property type="project" value="UniProtKB-KW"/>
</dbReference>
<dbReference type="Gene3D" id="3.40.50.1820">
    <property type="entry name" value="alpha/beta hydrolase"/>
    <property type="match status" value="1"/>
</dbReference>
<dbReference type="FunFam" id="3.40.50.1820:FF:000057">
    <property type="entry name" value="Lipase"/>
    <property type="match status" value="1"/>
</dbReference>
<evidence type="ECO:0000256" key="2">
    <source>
        <dbReference type="ARBA" id="ARBA00022729"/>
    </source>
</evidence>
<organism evidence="8 9">
    <name type="scientific">Danaus plexippus plexippus</name>
    <dbReference type="NCBI Taxonomy" id="278856"/>
    <lineage>
        <taxon>Eukaryota</taxon>
        <taxon>Metazoa</taxon>
        <taxon>Ecdysozoa</taxon>
        <taxon>Arthropoda</taxon>
        <taxon>Hexapoda</taxon>
        <taxon>Insecta</taxon>
        <taxon>Pterygota</taxon>
        <taxon>Neoptera</taxon>
        <taxon>Endopterygota</taxon>
        <taxon>Lepidoptera</taxon>
        <taxon>Glossata</taxon>
        <taxon>Ditrysia</taxon>
        <taxon>Papilionoidea</taxon>
        <taxon>Nymphalidae</taxon>
        <taxon>Danainae</taxon>
        <taxon>Danaini</taxon>
        <taxon>Danaina</taxon>
        <taxon>Danaus</taxon>
        <taxon>Danaus</taxon>
    </lineage>
</organism>
<dbReference type="InParanoid" id="A0A212EKP9"/>
<keyword evidence="5" id="KW-0443">Lipid metabolism</keyword>
<dbReference type="PANTHER" id="PTHR11005">
    <property type="entry name" value="LYSOSOMAL ACID LIPASE-RELATED"/>
    <property type="match status" value="1"/>
</dbReference>
<keyword evidence="9" id="KW-1185">Reference proteome</keyword>
<evidence type="ECO:0000256" key="6">
    <source>
        <dbReference type="ARBA" id="ARBA00023180"/>
    </source>
</evidence>
<sequence length="311" mass="36167">MHGVLDSSDAWVLQGPGYALAYILADKGFDVWMGNARGNKYSTEHTSLKRSGSEYWKFSWDEIGFYDLPAMIDYTLKETGFRKLYYVGHSQGTTSFYVMMSLRPEYNDRVDVMFSLAPVAWMSNAKSFMLKLFAPTYGLLNYLPSNSYVDHYNTLLGLICKYFLTACDNYMQQIIGHDYKYTETHLLRIIYAHSSSTALRQFFHYGQLYSSGRFCRYDHGLIENLVKYKTITPPDYDLSRVSVPIRLFYSDNDWLSNVTDVKILYNKLPNVDAAYKVNKFNHLDFLYAKVARDLIYKKIIQAIEDKETFGK</sequence>
<evidence type="ECO:0000256" key="3">
    <source>
        <dbReference type="ARBA" id="ARBA00022801"/>
    </source>
</evidence>
<evidence type="ECO:0000313" key="8">
    <source>
        <dbReference type="EMBL" id="OWR42056.1"/>
    </source>
</evidence>
<dbReference type="SUPFAM" id="SSF53474">
    <property type="entry name" value="alpha/beta-Hydrolases"/>
    <property type="match status" value="1"/>
</dbReference>
<gene>
    <name evidence="8" type="ORF">KGM_205272</name>
</gene>
<evidence type="ECO:0000313" key="9">
    <source>
        <dbReference type="Proteomes" id="UP000007151"/>
    </source>
</evidence>
<keyword evidence="2" id="KW-0732">Signal</keyword>
<dbReference type="Pfam" id="PF00561">
    <property type="entry name" value="Abhydrolase_1"/>
    <property type="match status" value="1"/>
</dbReference>
<dbReference type="eggNOG" id="KOG2624">
    <property type="taxonomic scope" value="Eukaryota"/>
</dbReference>
<keyword evidence="4" id="KW-0442">Lipid degradation</keyword>
<reference evidence="8 9" key="1">
    <citation type="journal article" date="2011" name="Cell">
        <title>The monarch butterfly genome yields insights into long-distance migration.</title>
        <authorList>
            <person name="Zhan S."/>
            <person name="Merlin C."/>
            <person name="Boore J.L."/>
            <person name="Reppert S.M."/>
        </authorList>
    </citation>
    <scope>NUCLEOTIDE SEQUENCE [LARGE SCALE GENOMIC DNA]</scope>
    <source>
        <strain evidence="8">F-2</strain>
    </source>
</reference>
<dbReference type="InterPro" id="IPR000073">
    <property type="entry name" value="AB_hydrolase_1"/>
</dbReference>
<keyword evidence="6" id="KW-0325">Glycoprotein</keyword>
<dbReference type="Proteomes" id="UP000007151">
    <property type="component" value="Unassembled WGS sequence"/>
</dbReference>
<dbReference type="EMBL" id="AGBW02014225">
    <property type="protein sequence ID" value="OWR42056.1"/>
    <property type="molecule type" value="Genomic_DNA"/>
</dbReference>
<dbReference type="GO" id="GO:0016042">
    <property type="term" value="P:lipid catabolic process"/>
    <property type="evidence" value="ECO:0007669"/>
    <property type="project" value="UniProtKB-KW"/>
</dbReference>
<evidence type="ECO:0000256" key="1">
    <source>
        <dbReference type="ARBA" id="ARBA00010701"/>
    </source>
</evidence>
<comment type="caution">
    <text evidence="8">The sequence shown here is derived from an EMBL/GenBank/DDBJ whole genome shotgun (WGS) entry which is preliminary data.</text>
</comment>
<dbReference type="AlphaFoldDB" id="A0A212EKP9"/>
<proteinExistence type="inferred from homology"/>
<comment type="similarity">
    <text evidence="1">Belongs to the AB hydrolase superfamily. Lipase family.</text>
</comment>
<evidence type="ECO:0000259" key="7">
    <source>
        <dbReference type="Pfam" id="PF00561"/>
    </source>
</evidence>
<accession>A0A212EKP9</accession>
<evidence type="ECO:0000256" key="5">
    <source>
        <dbReference type="ARBA" id="ARBA00023098"/>
    </source>
</evidence>
<feature type="domain" description="AB hydrolase-1" evidence="7">
    <location>
        <begin position="2"/>
        <end position="286"/>
    </location>
</feature>
<keyword evidence="3" id="KW-0378">Hydrolase</keyword>
<evidence type="ECO:0000256" key="4">
    <source>
        <dbReference type="ARBA" id="ARBA00022963"/>
    </source>
</evidence>
<name>A0A212EKP9_DANPL</name>
<dbReference type="KEGG" id="dpl:KGM_205272"/>
<protein>
    <submittedName>
        <fullName evidence="8">Lipase 3 like protein</fullName>
    </submittedName>
</protein>
<dbReference type="InterPro" id="IPR029058">
    <property type="entry name" value="AB_hydrolase_fold"/>
</dbReference>